<dbReference type="InterPro" id="IPR016174">
    <property type="entry name" value="Di-haem_cyt_TM"/>
</dbReference>
<dbReference type="InterPro" id="IPR011577">
    <property type="entry name" value="Cyt_b561_bac/Ni-Hgenase"/>
</dbReference>
<name>A0A917V9B6_9HYPH</name>
<accession>A0A917V9B6</accession>
<feature type="transmembrane region" description="Helical" evidence="13">
    <location>
        <begin position="96"/>
        <end position="124"/>
    </location>
</feature>
<dbReference type="RefSeq" id="WP_188915456.1">
    <property type="nucleotide sequence ID" value="NZ_BMMF01000016.1"/>
</dbReference>
<evidence type="ECO:0000256" key="8">
    <source>
        <dbReference type="ARBA" id="ARBA00022982"/>
    </source>
</evidence>
<keyword evidence="16" id="KW-1185">Reference proteome</keyword>
<evidence type="ECO:0000256" key="1">
    <source>
        <dbReference type="ARBA" id="ARBA00001970"/>
    </source>
</evidence>
<keyword evidence="7" id="KW-0479">Metal-binding</keyword>
<evidence type="ECO:0000256" key="11">
    <source>
        <dbReference type="ARBA" id="ARBA00023136"/>
    </source>
</evidence>
<dbReference type="GO" id="GO:0020037">
    <property type="term" value="F:heme binding"/>
    <property type="evidence" value="ECO:0007669"/>
    <property type="project" value="TreeGrafter"/>
</dbReference>
<keyword evidence="10" id="KW-0408">Iron</keyword>
<proteinExistence type="inferred from homology"/>
<evidence type="ECO:0000256" key="3">
    <source>
        <dbReference type="ARBA" id="ARBA00022448"/>
    </source>
</evidence>
<evidence type="ECO:0000256" key="4">
    <source>
        <dbReference type="ARBA" id="ARBA00022475"/>
    </source>
</evidence>
<comment type="cofactor">
    <cofactor evidence="1">
        <name>heme b</name>
        <dbReference type="ChEBI" id="CHEBI:60344"/>
    </cofactor>
</comment>
<evidence type="ECO:0000256" key="13">
    <source>
        <dbReference type="SAM" id="Phobius"/>
    </source>
</evidence>
<dbReference type="PANTHER" id="PTHR30529:SF1">
    <property type="entry name" value="CYTOCHROME B561 HOMOLOG 2"/>
    <property type="match status" value="1"/>
</dbReference>
<feature type="transmembrane region" description="Helical" evidence="13">
    <location>
        <begin position="144"/>
        <end position="165"/>
    </location>
</feature>
<protein>
    <submittedName>
        <fullName evidence="15">Cytochrome b</fullName>
    </submittedName>
</protein>
<dbReference type="AlphaFoldDB" id="A0A917V9B6"/>
<sequence length="192" mass="21022">MARDHGRRAVATYAPVQIWIHWLTALCIFGLVAAGLTMTRIGPGTLTNALYELHKSFGLIVVALVVLRFVARAVHGAPEHAPMPGWQLLAARISHVALYLLIVIVPLSGWAATSACCAPVNLFWSIDLTLPVARGFDVARPIFVVHNWAAYLLVFVVLIHAGAALQHHYLRRDDTLARMTGGRARRVGLTRP</sequence>
<dbReference type="GO" id="GO:0005886">
    <property type="term" value="C:plasma membrane"/>
    <property type="evidence" value="ECO:0007669"/>
    <property type="project" value="UniProtKB-SubCell"/>
</dbReference>
<evidence type="ECO:0000256" key="12">
    <source>
        <dbReference type="ARBA" id="ARBA00037975"/>
    </source>
</evidence>
<dbReference type="Gene3D" id="1.20.950.20">
    <property type="entry name" value="Transmembrane di-heme cytochromes, Chain C"/>
    <property type="match status" value="1"/>
</dbReference>
<evidence type="ECO:0000256" key="2">
    <source>
        <dbReference type="ARBA" id="ARBA00004651"/>
    </source>
</evidence>
<keyword evidence="8" id="KW-0249">Electron transport</keyword>
<keyword evidence="6 13" id="KW-0812">Transmembrane</keyword>
<dbReference type="GO" id="GO:0046872">
    <property type="term" value="F:metal ion binding"/>
    <property type="evidence" value="ECO:0007669"/>
    <property type="project" value="UniProtKB-KW"/>
</dbReference>
<feature type="domain" description="Cytochrome b561 bacterial/Ni-hydrogenase" evidence="14">
    <location>
        <begin position="13"/>
        <end position="182"/>
    </location>
</feature>
<gene>
    <name evidence="15" type="ORF">GCM10011322_44270</name>
</gene>
<dbReference type="EMBL" id="BMMF01000016">
    <property type="protein sequence ID" value="GGK52521.1"/>
    <property type="molecule type" value="Genomic_DNA"/>
</dbReference>
<dbReference type="Pfam" id="PF01292">
    <property type="entry name" value="Ni_hydr_CYTB"/>
    <property type="match status" value="1"/>
</dbReference>
<organism evidence="15 16">
    <name type="scientific">Salinarimonas ramus</name>
    <dbReference type="NCBI Taxonomy" id="690164"/>
    <lineage>
        <taxon>Bacteria</taxon>
        <taxon>Pseudomonadati</taxon>
        <taxon>Pseudomonadota</taxon>
        <taxon>Alphaproteobacteria</taxon>
        <taxon>Hyphomicrobiales</taxon>
        <taxon>Salinarimonadaceae</taxon>
        <taxon>Salinarimonas</taxon>
    </lineage>
</organism>
<reference evidence="15 16" key="1">
    <citation type="journal article" date="2014" name="Int. J. Syst. Evol. Microbiol.">
        <title>Complete genome sequence of Corynebacterium casei LMG S-19264T (=DSM 44701T), isolated from a smear-ripened cheese.</title>
        <authorList>
            <consortium name="US DOE Joint Genome Institute (JGI-PGF)"/>
            <person name="Walter F."/>
            <person name="Albersmeier A."/>
            <person name="Kalinowski J."/>
            <person name="Ruckert C."/>
        </authorList>
    </citation>
    <scope>NUCLEOTIDE SEQUENCE [LARGE SCALE GENOMIC DNA]</scope>
    <source>
        <strain evidence="15 16">CGMCC 1.9161</strain>
    </source>
</reference>
<evidence type="ECO:0000313" key="16">
    <source>
        <dbReference type="Proteomes" id="UP000600449"/>
    </source>
</evidence>
<evidence type="ECO:0000256" key="9">
    <source>
        <dbReference type="ARBA" id="ARBA00022989"/>
    </source>
</evidence>
<feature type="transmembrane region" description="Helical" evidence="13">
    <location>
        <begin position="12"/>
        <end position="36"/>
    </location>
</feature>
<evidence type="ECO:0000259" key="14">
    <source>
        <dbReference type="Pfam" id="PF01292"/>
    </source>
</evidence>
<evidence type="ECO:0000256" key="10">
    <source>
        <dbReference type="ARBA" id="ARBA00023004"/>
    </source>
</evidence>
<comment type="similarity">
    <text evidence="12">Belongs to the cytochrome b561 family.</text>
</comment>
<comment type="subcellular location">
    <subcellularLocation>
        <location evidence="2">Cell membrane</location>
        <topology evidence="2">Multi-pass membrane protein</topology>
    </subcellularLocation>
</comment>
<feature type="transmembrane region" description="Helical" evidence="13">
    <location>
        <begin position="56"/>
        <end position="75"/>
    </location>
</feature>
<dbReference type="InterPro" id="IPR052168">
    <property type="entry name" value="Cytochrome_b561_oxidase"/>
</dbReference>
<dbReference type="SUPFAM" id="SSF81342">
    <property type="entry name" value="Transmembrane di-heme cytochromes"/>
    <property type="match status" value="1"/>
</dbReference>
<evidence type="ECO:0000256" key="7">
    <source>
        <dbReference type="ARBA" id="ARBA00022723"/>
    </source>
</evidence>
<keyword evidence="5" id="KW-0349">Heme</keyword>
<dbReference type="PANTHER" id="PTHR30529">
    <property type="entry name" value="CYTOCHROME B561"/>
    <property type="match status" value="1"/>
</dbReference>
<dbReference type="GO" id="GO:0022904">
    <property type="term" value="P:respiratory electron transport chain"/>
    <property type="evidence" value="ECO:0007669"/>
    <property type="project" value="InterPro"/>
</dbReference>
<keyword evidence="4" id="KW-1003">Cell membrane</keyword>
<evidence type="ECO:0000256" key="6">
    <source>
        <dbReference type="ARBA" id="ARBA00022692"/>
    </source>
</evidence>
<keyword evidence="11 13" id="KW-0472">Membrane</keyword>
<evidence type="ECO:0000313" key="15">
    <source>
        <dbReference type="EMBL" id="GGK52521.1"/>
    </source>
</evidence>
<evidence type="ECO:0000256" key="5">
    <source>
        <dbReference type="ARBA" id="ARBA00022617"/>
    </source>
</evidence>
<keyword evidence="3" id="KW-0813">Transport</keyword>
<keyword evidence="9 13" id="KW-1133">Transmembrane helix</keyword>
<dbReference type="GO" id="GO:0009055">
    <property type="term" value="F:electron transfer activity"/>
    <property type="evidence" value="ECO:0007669"/>
    <property type="project" value="InterPro"/>
</dbReference>
<dbReference type="Proteomes" id="UP000600449">
    <property type="component" value="Unassembled WGS sequence"/>
</dbReference>
<comment type="caution">
    <text evidence="15">The sequence shown here is derived from an EMBL/GenBank/DDBJ whole genome shotgun (WGS) entry which is preliminary data.</text>
</comment>